<dbReference type="EMBL" id="BARS01045887">
    <property type="protein sequence ID" value="GAG37652.1"/>
    <property type="molecule type" value="Genomic_DNA"/>
</dbReference>
<name>X0XQN1_9ZZZZ</name>
<keyword evidence="1" id="KW-1133">Transmembrane helix</keyword>
<accession>X0XQN1</accession>
<comment type="caution">
    <text evidence="2">The sequence shown here is derived from an EMBL/GenBank/DDBJ whole genome shotgun (WGS) entry which is preliminary data.</text>
</comment>
<feature type="transmembrane region" description="Helical" evidence="1">
    <location>
        <begin position="184"/>
        <end position="201"/>
    </location>
</feature>
<reference evidence="2" key="1">
    <citation type="journal article" date="2014" name="Front. Microbiol.">
        <title>High frequency of phylogenetically diverse reductive dehalogenase-homologous genes in deep subseafloor sedimentary metagenomes.</title>
        <authorList>
            <person name="Kawai M."/>
            <person name="Futagami T."/>
            <person name="Toyoda A."/>
            <person name="Takaki Y."/>
            <person name="Nishi S."/>
            <person name="Hori S."/>
            <person name="Arai W."/>
            <person name="Tsubouchi T."/>
            <person name="Morono Y."/>
            <person name="Uchiyama I."/>
            <person name="Ito T."/>
            <person name="Fujiyama A."/>
            <person name="Inagaki F."/>
            <person name="Takami H."/>
        </authorList>
    </citation>
    <scope>NUCLEOTIDE SEQUENCE</scope>
    <source>
        <strain evidence="2">Expedition CK06-06</strain>
    </source>
</reference>
<evidence type="ECO:0000256" key="1">
    <source>
        <dbReference type="SAM" id="Phobius"/>
    </source>
</evidence>
<dbReference type="SUPFAM" id="SSF55753">
    <property type="entry name" value="Actin depolymerizing proteins"/>
    <property type="match status" value="1"/>
</dbReference>
<gene>
    <name evidence="2" type="ORF">S01H1_69147</name>
</gene>
<protein>
    <submittedName>
        <fullName evidence="2">Uncharacterized protein</fullName>
    </submittedName>
</protein>
<feature type="transmembrane region" description="Helical" evidence="1">
    <location>
        <begin position="111"/>
        <end position="139"/>
    </location>
</feature>
<organism evidence="2">
    <name type="scientific">marine sediment metagenome</name>
    <dbReference type="NCBI Taxonomy" id="412755"/>
    <lineage>
        <taxon>unclassified sequences</taxon>
        <taxon>metagenomes</taxon>
        <taxon>ecological metagenomes</taxon>
    </lineage>
</organism>
<keyword evidence="1" id="KW-0472">Membrane</keyword>
<feature type="non-terminal residue" evidence="2">
    <location>
        <position position="233"/>
    </location>
</feature>
<dbReference type="AlphaFoldDB" id="X0XQN1"/>
<evidence type="ECO:0000313" key="2">
    <source>
        <dbReference type="EMBL" id="GAG37652.1"/>
    </source>
</evidence>
<keyword evidence="1" id="KW-0812">Transmembrane</keyword>
<sequence>MLRTFIFDDYKSQWREEEHSLLAHDMCVIMDEEKELIYLWSGSKSTRKRYKRGYIQLKELISNFPELKIQLILTKKNFPIEIQKKLEDMMESARREEDSTIIFSRFLTIRAFFVSLLGVIILPFISLFNLITSLFWPITNLNLGVNVYTFKTWINTSEILTILTICFLVIDLILGLIETENQVIVFSIIGLIICFGLLFYLNFDVYIFLFQSGSTLTNFYILKSDILFFISIN</sequence>
<proteinExistence type="predicted"/>
<feature type="transmembrane region" description="Helical" evidence="1">
    <location>
        <begin position="159"/>
        <end position="177"/>
    </location>
</feature>